<dbReference type="Proteomes" id="UP000185753">
    <property type="component" value="Unassembled WGS sequence"/>
</dbReference>
<dbReference type="AlphaFoldDB" id="A0A1A7REC8"/>
<gene>
    <name evidence="1" type="ORF">A9J31_11785</name>
</gene>
<keyword evidence="2" id="KW-1185">Reference proteome</keyword>
<name>A0A1A7REC8_9GAMM</name>
<dbReference type="RefSeq" id="WP_067762137.1">
    <property type="nucleotide sequence ID" value="NZ_LZDS01000003.1"/>
</dbReference>
<sequence>MKILTLLIHSFRTSLTLFLTVGLSLHLIGCSEQHKAIQSTELRRTSSVQLENVSNSNLDSTQHTFKVLRNDPADYGDESYQIKTDQGNLSIYSLNINKQQAQLLASVKSGECLTLSSQSDDFAAVEGNISVMELANISIHPCK</sequence>
<protein>
    <submittedName>
        <fullName evidence="1">Uncharacterized protein</fullName>
    </submittedName>
</protein>
<comment type="caution">
    <text evidence="1">The sequence shown here is derived from an EMBL/GenBank/DDBJ whole genome shotgun (WGS) entry which is preliminary data.</text>
</comment>
<evidence type="ECO:0000313" key="2">
    <source>
        <dbReference type="Proteomes" id="UP000185753"/>
    </source>
</evidence>
<accession>A0A1A7REC8</accession>
<proteinExistence type="predicted"/>
<organism evidence="1 2">
    <name type="scientific">Acinetobacter gandensis</name>
    <dbReference type="NCBI Taxonomy" id="1443941"/>
    <lineage>
        <taxon>Bacteria</taxon>
        <taxon>Pseudomonadati</taxon>
        <taxon>Pseudomonadota</taxon>
        <taxon>Gammaproteobacteria</taxon>
        <taxon>Moraxellales</taxon>
        <taxon>Moraxellaceae</taxon>
        <taxon>Acinetobacter</taxon>
    </lineage>
</organism>
<evidence type="ECO:0000313" key="1">
    <source>
        <dbReference type="EMBL" id="OBX29788.1"/>
    </source>
</evidence>
<reference evidence="2" key="1">
    <citation type="submission" date="2016-06" db="EMBL/GenBank/DDBJ databases">
        <authorList>
            <person name="Radolfova-Krizova L."/>
            <person name="Nemec A."/>
        </authorList>
    </citation>
    <scope>NUCLEOTIDE SEQUENCE [LARGE SCALE GENOMIC DNA]</scope>
    <source>
        <strain evidence="2">ANC 4275</strain>
    </source>
</reference>
<dbReference type="EMBL" id="LZDS01000003">
    <property type="protein sequence ID" value="OBX29788.1"/>
    <property type="molecule type" value="Genomic_DNA"/>
</dbReference>
<dbReference type="OrthoDB" id="6713172at2"/>